<dbReference type="InterPro" id="IPR036513">
    <property type="entry name" value="STAS_dom_sf"/>
</dbReference>
<organism evidence="2 3">
    <name type="scientific">Saccharothrix violaceirubra</name>
    <dbReference type="NCBI Taxonomy" id="413306"/>
    <lineage>
        <taxon>Bacteria</taxon>
        <taxon>Bacillati</taxon>
        <taxon>Actinomycetota</taxon>
        <taxon>Actinomycetes</taxon>
        <taxon>Pseudonocardiales</taxon>
        <taxon>Pseudonocardiaceae</taxon>
        <taxon>Saccharothrix</taxon>
    </lineage>
</organism>
<evidence type="ECO:0000259" key="1">
    <source>
        <dbReference type="PROSITE" id="PS50801"/>
    </source>
</evidence>
<dbReference type="InterPro" id="IPR002645">
    <property type="entry name" value="STAS_dom"/>
</dbReference>
<dbReference type="AlphaFoldDB" id="A0A7W7WX72"/>
<feature type="domain" description="STAS" evidence="1">
    <location>
        <begin position="1"/>
        <end position="40"/>
    </location>
</feature>
<dbReference type="PROSITE" id="PS50801">
    <property type="entry name" value="STAS"/>
    <property type="match status" value="1"/>
</dbReference>
<dbReference type="Gene3D" id="3.30.750.24">
    <property type="entry name" value="STAS domain"/>
    <property type="match status" value="1"/>
</dbReference>
<name>A0A7W7WX72_9PSEU</name>
<gene>
    <name evidence="2" type="ORF">F4559_004141</name>
</gene>
<protein>
    <submittedName>
        <fullName evidence="2">Anti-anti-sigma regulatory factor</fullName>
    </submittedName>
</protein>
<dbReference type="Proteomes" id="UP000542674">
    <property type="component" value="Unassembled WGS sequence"/>
</dbReference>
<dbReference type="RefSeq" id="WP_281386338.1">
    <property type="nucleotide sequence ID" value="NZ_BAABAI010000022.1"/>
</dbReference>
<reference evidence="2 3" key="1">
    <citation type="submission" date="2020-08" db="EMBL/GenBank/DDBJ databases">
        <title>Sequencing the genomes of 1000 actinobacteria strains.</title>
        <authorList>
            <person name="Klenk H.-P."/>
        </authorList>
    </citation>
    <scope>NUCLEOTIDE SEQUENCE [LARGE SCALE GENOMIC DNA]</scope>
    <source>
        <strain evidence="2 3">DSM 45084</strain>
    </source>
</reference>
<evidence type="ECO:0000313" key="2">
    <source>
        <dbReference type="EMBL" id="MBB4966782.1"/>
    </source>
</evidence>
<comment type="caution">
    <text evidence="2">The sequence shown here is derived from an EMBL/GenBank/DDBJ whole genome shotgun (WGS) entry which is preliminary data.</text>
</comment>
<keyword evidence="3" id="KW-1185">Reference proteome</keyword>
<evidence type="ECO:0000313" key="3">
    <source>
        <dbReference type="Proteomes" id="UP000542674"/>
    </source>
</evidence>
<sequence>MLVLDLSGVDFFGLSRVNALIAVQAEADERSSGQLRLCVV</sequence>
<proteinExistence type="predicted"/>
<dbReference type="EMBL" id="JACHJS010000001">
    <property type="protein sequence ID" value="MBB4966782.1"/>
    <property type="molecule type" value="Genomic_DNA"/>
</dbReference>
<accession>A0A7W7WX72</accession>